<comment type="caution">
    <text evidence="1">The sequence shown here is derived from an EMBL/GenBank/DDBJ whole genome shotgun (WGS) entry which is preliminary data.</text>
</comment>
<evidence type="ECO:0008006" key="3">
    <source>
        <dbReference type="Google" id="ProtNLM"/>
    </source>
</evidence>
<sequence>MKVEEGEGEPKEIEDDIMVDPAEFFTMIGQGLEIDNEGAILPHVSVHAMNGSHDFRTMRVTVSVKGKVVHVLIDTGSAHNFLNLNTSKKLGCVMTAISHFSISVADGKKIQSNYVCKKLAWKMQGVSFDSDILVLPIGGCNMVLGIRWQITLGNIMWNFRRLKMEFTIMGRKLSLREIQPTAVKMVHQDNMDKLLAKLTELCMILFGVYKEKENGSMLSIETVPDSDVEGVNDLECILEEYSGLFEVPKDLPPFRLYDYKIILQDGTSPINIRPYRYPIVQKDEIEKMIEDMLHSGVIRHIRFLPNLSIRITQRVSEHANVTKDGLRKPPPSMSRENGIETVIGPELVVGEIIDGGGEVFSGVEDLTTVRGDDNTCVNLFKGNKLVEKEIGLKFISP</sequence>
<keyword evidence="2" id="KW-1185">Reference proteome</keyword>
<dbReference type="SUPFAM" id="SSF56672">
    <property type="entry name" value="DNA/RNA polymerases"/>
    <property type="match status" value="1"/>
</dbReference>
<evidence type="ECO:0000313" key="1">
    <source>
        <dbReference type="EMBL" id="KAG5600366.1"/>
    </source>
</evidence>
<dbReference type="CDD" id="cd00303">
    <property type="entry name" value="retropepsin_like"/>
    <property type="match status" value="1"/>
</dbReference>
<accession>A0A9J5YN92</accession>
<dbReference type="Proteomes" id="UP000824120">
    <property type="component" value="Chromosome 6"/>
</dbReference>
<dbReference type="InterPro" id="IPR043502">
    <property type="entry name" value="DNA/RNA_pol_sf"/>
</dbReference>
<dbReference type="InterPro" id="IPR021109">
    <property type="entry name" value="Peptidase_aspartic_dom_sf"/>
</dbReference>
<reference evidence="1 2" key="1">
    <citation type="submission" date="2020-09" db="EMBL/GenBank/DDBJ databases">
        <title>De no assembly of potato wild relative species, Solanum commersonii.</title>
        <authorList>
            <person name="Cho K."/>
        </authorList>
    </citation>
    <scope>NUCLEOTIDE SEQUENCE [LARGE SCALE GENOMIC DNA]</scope>
    <source>
        <strain evidence="1">LZ3.2</strain>
        <tissue evidence="1">Leaf</tissue>
    </source>
</reference>
<dbReference type="SUPFAM" id="SSF50630">
    <property type="entry name" value="Acid proteases"/>
    <property type="match status" value="1"/>
</dbReference>
<dbReference type="InterPro" id="IPR032567">
    <property type="entry name" value="RTL1-rel"/>
</dbReference>
<dbReference type="OrthoDB" id="1302771at2759"/>
<evidence type="ECO:0000313" key="2">
    <source>
        <dbReference type="Proteomes" id="UP000824120"/>
    </source>
</evidence>
<dbReference type="PANTHER" id="PTHR15503">
    <property type="entry name" value="LDOC1 RELATED"/>
    <property type="match status" value="1"/>
</dbReference>
<proteinExistence type="predicted"/>
<dbReference type="Pfam" id="PF08284">
    <property type="entry name" value="RVP_2"/>
    <property type="match status" value="1"/>
</dbReference>
<dbReference type="EMBL" id="JACXVP010000006">
    <property type="protein sequence ID" value="KAG5600366.1"/>
    <property type="molecule type" value="Genomic_DNA"/>
</dbReference>
<gene>
    <name evidence="1" type="ORF">H5410_031736</name>
</gene>
<dbReference type="Gene3D" id="2.40.70.10">
    <property type="entry name" value="Acid Proteases"/>
    <property type="match status" value="1"/>
</dbReference>
<dbReference type="Gene3D" id="3.10.10.10">
    <property type="entry name" value="HIV Type 1 Reverse Transcriptase, subunit A, domain 1"/>
    <property type="match status" value="1"/>
</dbReference>
<dbReference type="AlphaFoldDB" id="A0A9J5YN92"/>
<protein>
    <recommendedName>
        <fullName evidence="3">Gag-pol polyprotein</fullName>
    </recommendedName>
</protein>
<dbReference type="PANTHER" id="PTHR15503:SF43">
    <property type="entry name" value="REVERSE TRANSCRIPTASE RNASE H-LIKE DOMAIN-CONTAINING PROTEIN"/>
    <property type="match status" value="1"/>
</dbReference>
<name>A0A9J5YN92_SOLCO</name>
<organism evidence="1 2">
    <name type="scientific">Solanum commersonii</name>
    <name type="common">Commerson's wild potato</name>
    <name type="synonym">Commerson's nightshade</name>
    <dbReference type="NCBI Taxonomy" id="4109"/>
    <lineage>
        <taxon>Eukaryota</taxon>
        <taxon>Viridiplantae</taxon>
        <taxon>Streptophyta</taxon>
        <taxon>Embryophyta</taxon>
        <taxon>Tracheophyta</taxon>
        <taxon>Spermatophyta</taxon>
        <taxon>Magnoliopsida</taxon>
        <taxon>eudicotyledons</taxon>
        <taxon>Gunneridae</taxon>
        <taxon>Pentapetalae</taxon>
        <taxon>asterids</taxon>
        <taxon>lamiids</taxon>
        <taxon>Solanales</taxon>
        <taxon>Solanaceae</taxon>
        <taxon>Solanoideae</taxon>
        <taxon>Solaneae</taxon>
        <taxon>Solanum</taxon>
    </lineage>
</organism>